<evidence type="ECO:0000256" key="17">
    <source>
        <dbReference type="SAM" id="SignalP"/>
    </source>
</evidence>
<name>A0AAD8Z2K6_9TELE</name>
<keyword evidence="5 17" id="KW-0732">Signal</keyword>
<feature type="domain" description="Sema" evidence="18">
    <location>
        <begin position="28"/>
        <end position="402"/>
    </location>
</feature>
<feature type="compositionally biased region" description="Basic and acidic residues" evidence="15">
    <location>
        <begin position="1199"/>
        <end position="1213"/>
    </location>
</feature>
<dbReference type="InterPro" id="IPR001627">
    <property type="entry name" value="Semap_dom"/>
</dbReference>
<evidence type="ECO:0000256" key="13">
    <source>
        <dbReference type="PROSITE-ProRule" id="PRU00352"/>
    </source>
</evidence>
<evidence type="ECO:0000256" key="4">
    <source>
        <dbReference type="ARBA" id="ARBA00022692"/>
    </source>
</evidence>
<evidence type="ECO:0000256" key="6">
    <source>
        <dbReference type="ARBA" id="ARBA00022737"/>
    </source>
</evidence>
<feature type="compositionally biased region" description="Basic residues" evidence="15">
    <location>
        <begin position="444"/>
        <end position="455"/>
    </location>
</feature>
<dbReference type="CDD" id="cd01180">
    <property type="entry name" value="IPT_plexin_repeat1"/>
    <property type="match status" value="1"/>
</dbReference>
<organism evidence="19 20">
    <name type="scientific">Electrophorus voltai</name>
    <dbReference type="NCBI Taxonomy" id="2609070"/>
    <lineage>
        <taxon>Eukaryota</taxon>
        <taxon>Metazoa</taxon>
        <taxon>Chordata</taxon>
        <taxon>Craniata</taxon>
        <taxon>Vertebrata</taxon>
        <taxon>Euteleostomi</taxon>
        <taxon>Actinopterygii</taxon>
        <taxon>Neopterygii</taxon>
        <taxon>Teleostei</taxon>
        <taxon>Ostariophysi</taxon>
        <taxon>Gymnotiformes</taxon>
        <taxon>Gymnotoidei</taxon>
        <taxon>Gymnotidae</taxon>
        <taxon>Electrophorus</taxon>
    </lineage>
</organism>
<evidence type="ECO:0000259" key="18">
    <source>
        <dbReference type="PROSITE" id="PS51004"/>
    </source>
</evidence>
<keyword evidence="7 16" id="KW-1133">Transmembrane helix</keyword>
<comment type="caution">
    <text evidence="13">Lacks conserved residue(s) required for the propagation of feature annotation.</text>
</comment>
<evidence type="ECO:0000256" key="14">
    <source>
        <dbReference type="SAM" id="Coils"/>
    </source>
</evidence>
<dbReference type="SUPFAM" id="SSF48350">
    <property type="entry name" value="GTPase activation domain, GAP"/>
    <property type="match status" value="1"/>
</dbReference>
<protein>
    <recommendedName>
        <fullName evidence="12">Plexin-A4</fullName>
    </recommendedName>
</protein>
<dbReference type="FunFam" id="2.60.40.10:FF:000071">
    <property type="entry name" value="Plexin A2"/>
    <property type="match status" value="1"/>
</dbReference>
<keyword evidence="3" id="KW-1003">Cell membrane</keyword>
<dbReference type="PROSITE" id="PS51004">
    <property type="entry name" value="SEMA"/>
    <property type="match status" value="1"/>
</dbReference>
<dbReference type="PANTHER" id="PTHR22625">
    <property type="entry name" value="PLEXIN"/>
    <property type="match status" value="1"/>
</dbReference>
<dbReference type="InterPro" id="IPR008936">
    <property type="entry name" value="Rho_GTPase_activation_prot"/>
</dbReference>
<comment type="similarity">
    <text evidence="2">Belongs to the plexin family.</text>
</comment>
<evidence type="ECO:0000256" key="12">
    <source>
        <dbReference type="ARBA" id="ARBA00070717"/>
    </source>
</evidence>
<dbReference type="GO" id="GO:0002116">
    <property type="term" value="C:semaphorin receptor complex"/>
    <property type="evidence" value="ECO:0007669"/>
    <property type="project" value="TreeGrafter"/>
</dbReference>
<dbReference type="PANTHER" id="PTHR22625:SF34">
    <property type="entry name" value="PLEXIN-A4"/>
    <property type="match status" value="1"/>
</dbReference>
<reference evidence="19" key="1">
    <citation type="submission" date="2023-03" db="EMBL/GenBank/DDBJ databases">
        <title>Electrophorus voltai genome.</title>
        <authorList>
            <person name="Bian C."/>
        </authorList>
    </citation>
    <scope>NUCLEOTIDE SEQUENCE</scope>
    <source>
        <strain evidence="19">CB-2022</strain>
        <tissue evidence="19">Muscle</tissue>
    </source>
</reference>
<accession>A0AAD8Z2K6</accession>
<dbReference type="SMART" id="SM00423">
    <property type="entry name" value="PSI"/>
    <property type="match status" value="3"/>
</dbReference>
<dbReference type="SUPFAM" id="SSF81296">
    <property type="entry name" value="E set domains"/>
    <property type="match status" value="4"/>
</dbReference>
<keyword evidence="10" id="KW-0675">Receptor</keyword>
<dbReference type="CDD" id="cd01181">
    <property type="entry name" value="IPT_plexin_repeat3"/>
    <property type="match status" value="1"/>
</dbReference>
<keyword evidence="6" id="KW-0677">Repeat</keyword>
<dbReference type="InterPro" id="IPR002165">
    <property type="entry name" value="Plexin_repeat"/>
</dbReference>
<dbReference type="InterPro" id="IPR041362">
    <property type="entry name" value="TIG2_plexin"/>
</dbReference>
<dbReference type="EMBL" id="JAROKS010000021">
    <property type="protein sequence ID" value="KAK1790329.1"/>
    <property type="molecule type" value="Genomic_DNA"/>
</dbReference>
<dbReference type="InterPro" id="IPR002909">
    <property type="entry name" value="IPT_dom"/>
</dbReference>
<feature type="signal peptide" evidence="17">
    <location>
        <begin position="1"/>
        <end position="26"/>
    </location>
</feature>
<evidence type="ECO:0000256" key="11">
    <source>
        <dbReference type="ARBA" id="ARBA00023180"/>
    </source>
</evidence>
<dbReference type="SMART" id="SM00429">
    <property type="entry name" value="IPT"/>
    <property type="match status" value="4"/>
</dbReference>
<keyword evidence="9" id="KW-1015">Disulfide bond</keyword>
<evidence type="ECO:0000256" key="15">
    <source>
        <dbReference type="SAM" id="MobiDB-lite"/>
    </source>
</evidence>
<dbReference type="FunFam" id="2.60.40.10:FF:000329">
    <property type="entry name" value="Plexin A4"/>
    <property type="match status" value="1"/>
</dbReference>
<dbReference type="InterPro" id="IPR031148">
    <property type="entry name" value="Plexin"/>
</dbReference>
<dbReference type="FunFam" id="2.60.40.10:FF:000123">
    <property type="entry name" value="Plexin A1"/>
    <property type="match status" value="1"/>
</dbReference>
<dbReference type="SUPFAM" id="SSF103575">
    <property type="entry name" value="Plexin repeat"/>
    <property type="match status" value="1"/>
</dbReference>
<dbReference type="CDD" id="cd12790">
    <property type="entry name" value="RasGAP_plexin_A"/>
    <property type="match status" value="1"/>
</dbReference>
<dbReference type="InterPro" id="IPR013548">
    <property type="entry name" value="Plexin_cytoplasmic_RasGAP_dom"/>
</dbReference>
<dbReference type="InterPro" id="IPR013783">
    <property type="entry name" value="Ig-like_fold"/>
</dbReference>
<feature type="region of interest" description="Disordered" evidence="15">
    <location>
        <begin position="1188"/>
        <end position="1213"/>
    </location>
</feature>
<evidence type="ECO:0000313" key="20">
    <source>
        <dbReference type="Proteomes" id="UP001239994"/>
    </source>
</evidence>
<dbReference type="CDD" id="cd00603">
    <property type="entry name" value="IPT_PCSR"/>
    <property type="match status" value="1"/>
</dbReference>
<dbReference type="InterPro" id="IPR041019">
    <property type="entry name" value="TIG1_plexin"/>
</dbReference>
<dbReference type="Pfam" id="PF20170">
    <property type="entry name" value="Plexin_RBD"/>
    <property type="match status" value="1"/>
</dbReference>
<dbReference type="Gene3D" id="2.130.10.10">
    <property type="entry name" value="YVTN repeat-like/Quinoprotein amine dehydrogenase"/>
    <property type="match status" value="3"/>
</dbReference>
<evidence type="ECO:0000256" key="9">
    <source>
        <dbReference type="ARBA" id="ARBA00023157"/>
    </source>
</evidence>
<dbReference type="Pfam" id="PF01403">
    <property type="entry name" value="Sema"/>
    <property type="match status" value="2"/>
</dbReference>
<evidence type="ECO:0000256" key="2">
    <source>
        <dbReference type="ARBA" id="ARBA00010297"/>
    </source>
</evidence>
<keyword evidence="14" id="KW-0175">Coiled coil</keyword>
<dbReference type="Gene3D" id="2.60.40.10">
    <property type="entry name" value="Immunoglobulins"/>
    <property type="match status" value="5"/>
</dbReference>
<dbReference type="FunFam" id="1.10.506.10:FF:000005">
    <property type="entry name" value="Plexin A1"/>
    <property type="match status" value="1"/>
</dbReference>
<dbReference type="SMART" id="SM00630">
    <property type="entry name" value="Sema"/>
    <property type="match status" value="1"/>
</dbReference>
<dbReference type="SUPFAM" id="SSF101912">
    <property type="entry name" value="Sema domain"/>
    <property type="match status" value="3"/>
</dbReference>
<keyword evidence="4 16" id="KW-0812">Transmembrane</keyword>
<dbReference type="GO" id="GO:0030334">
    <property type="term" value="P:regulation of cell migration"/>
    <property type="evidence" value="ECO:0007669"/>
    <property type="project" value="TreeGrafter"/>
</dbReference>
<dbReference type="GO" id="GO:0017154">
    <property type="term" value="F:semaphorin receptor activity"/>
    <property type="evidence" value="ECO:0007669"/>
    <property type="project" value="InterPro"/>
</dbReference>
<evidence type="ECO:0000256" key="16">
    <source>
        <dbReference type="SAM" id="Phobius"/>
    </source>
</evidence>
<dbReference type="Pfam" id="PF01437">
    <property type="entry name" value="PSI"/>
    <property type="match status" value="2"/>
</dbReference>
<evidence type="ECO:0000256" key="3">
    <source>
        <dbReference type="ARBA" id="ARBA00022475"/>
    </source>
</evidence>
<keyword evidence="20" id="KW-1185">Reference proteome</keyword>
<sequence length="2500" mass="279280">MASHDRKLNCLLVSCCFSVFLLPLSATRPQQPPTPTRVDQGYRTFRAENPEWTLNHLAVDRRNGNVYLGAVNRIYKLAPALDIQVSHQTGPDEDNRNCYPPRIVQPCSEPLALTDNVNKMLLMDYRENRLLACGSLYQGICKLLRLDDLFKLGEPFHKKEHYLSGVNESGSVYGVIVSYGDASPDKLFVATAVDGRPEYFPTISSRKLARNSEEDGMFAYVFHDEFVASMIKIPSDTFTVVPDFDIYYVYGFSSGNFVYFLTLQPEMGGGPAGGSSSTGREQVYTSKLVRLCKDDTAFNSYVEVPLGCVKGGVEYRLLQAAYLSKAGAVLARSLGIGADDDVLYAVFSKGQKRRPKETSQESALCVFALKEINERIKDRLQSCYKGEGTLDLAWLKVKDIPCSSAERKRRGEEEERMRRGRGEHEERKRRGEEEERRREERRREERKKRGRGQRRGRGEEEERKKTGRGEEKERRGRGRGEEEERKKTGRGDEEESMRRWRGRGDEEESMRRGGADEDGDPWRQPCMKLARKQWGVQVEAREEEGSYDFATRYGQRMLVNGCKLSRLPDVKSYNVPPVGRRLLTIDDNFCGLDMNAPLGVSEMVRGVPLFSESSDKLTSVIAYVYKNYSLAFVGTKGGRLKKKGIVSYVAETVETPSKVLPFMTSCDPFVSHRSLAGAGHVGTEMNVERGRRSVHQGGGVCTRSEGGGACTRSEGGGVCTRSEEEGACTWSEGRGACTWSEGGGACMRSKGEGACTREKECARGAREKERAPGEGVCRRSKGEGRISESRGHVLKDCLAGTSELGLATACESQTSPKGAVFPFWNEPGANASSCKSQGHRGHLVPLGPAQAPVRYGGFNGSCAFWELPRPPEAAPPSAPPSRGIGDDVALSQIRVDGPSHGALQYETVQVVDDGPILRDMAFSADQHFLYVMSETQLTRVPVEACEQYSSCSACLGSGDPHCGWCVLHSIVWFCLTTDSSVNVMPLQRTYRSDESGVSVYRCTRKEKCERSSELRRFASDIKQCVRLSVHPSNISVSQYSVTLVLEAHNVPELSAGVNCTFEDLAEMDGMVDGNRITCSSPAEKEVPRIVVDQGDHQIVQLYLKSKETGLAFANTSFVFYNCSVHKSCLSCVGSPYQCHWCKYRHTCTHDPRSCSFQEGRVKQPEVIPDSPLTLSVIGSGASASIGGYDRKGHMGVRGPEQRGEKKERKMETASDKYVEMLVDTREGDEPWRIDAGAADEERRHTSPLAFVPAAVKNAKPSYRDARTSSPAATLHRRWPGKDIVLNIKKFPSKHKLHEECPQLLPADRILVPVNVVKPITLRARNLPQPQSGQRGYECVLIIQGVEQRVPALRFNSTSVQCQNTSYSYDGMEMSSLPVDLTVIWNGDFSIDNPAQNKVHLYKCDARRESCGLCLKADPLFGCVWCRSEKRCTLKQHCPHPQSMWLEHNGINSKCTHPKISKITPLRGPREGGTLVTIRGENLGLEFHEIQGNVKVAEVDCMPVPEGYIPAEQIVCEMGKAEKSQYAGNVQVCVGECQPEFVAKTSKYYYFVVPKLMSLKPNRGPVSGGTIVNITGSNLDAGSNVSIMFKDHKCTYHRRGGQWITCHSQASTQGYGNVTVSVYVDKAHIHKDLRFEYVEDPTITKLEPEWSIFSGNTPVTVTGTNLDIIQNPQIRAKYGNQETTNVCQVLSSTSMLCQAPALPGSLARLEEDVERPDEFGFVLDNVQSVLALQNINFLYFPNPVFETLSASGVQELKPGSPIILKGRNFLPPTPGSNGKLNYTVLIGEKPCSLTVSDTQLLCEWPNLTGRHKVLARVGGIEFSPGVVHITSDSPLSSTAIIGIAAAGGFLILFIVIVLIAYKRKSRESDLTLKRLQMQMDNLESRVALECKEAFAELQTDINELTSDLDGAGIPFLDYRTYTMRVLFPGIEEHPVLRDLEVPGYRQEQVEKGLKLFGQLINNKIFLLAFIRTLESQRGFSMRDRGNVASLIMTVLQSKLEYATDVLKHLLSDLIDKNLESKNHPKLLLRRTESVAEKMLTNWFTFLLYKFLKECAGEPLFSLFCAIKQQMEKGPIDSITGEARYSLSEDKLIRQQIDYKTLVVNCIHPDNEKSPEIQVKVLNCDTISQVKEKILDAIYKNVPYSHRQKATDMDLEWRQCRGVRIILQDEDMTTKIESDWKRLNMLSHYQVPDNTVVALVPKQVTAYNSVNNSTVSRTSAGKYENMIKYTGSPDSLRSRTPMITPDLETGVKVWHLVKNHEHGDQKEGDRGSKMVSEIYLTRLLATKGTLQKFVDDLFETIFSTAHRGSALPLAIKYMFDFLDEQADKHGIHDPHVRHTWKSNCLPLRFWVNVIKNPQFVFDIHKSSITDACLSVVAQTFMDSCSTSEHRLGKDSPSNKLLYAKDIPSYKSWVERYYSDISKMPAISDQDMNAYLAEQSRMHMSEFNAMSSLSEIYSYVSKYTEEVSAAHTIVSALEQDDSARKQRLALKLEQVVAFMSLES</sequence>
<dbReference type="Pfam" id="PF01833">
    <property type="entry name" value="TIG"/>
    <property type="match status" value="4"/>
</dbReference>
<dbReference type="InterPro" id="IPR016201">
    <property type="entry name" value="PSI"/>
</dbReference>
<feature type="chain" id="PRO_5042086956" description="Plexin-A4" evidence="17">
    <location>
        <begin position="27"/>
        <end position="2500"/>
    </location>
</feature>
<keyword evidence="8 16" id="KW-0472">Membrane</keyword>
<feature type="compositionally biased region" description="Basic and acidic residues" evidence="15">
    <location>
        <begin position="456"/>
        <end position="515"/>
    </location>
</feature>
<proteinExistence type="inferred from homology"/>
<dbReference type="Proteomes" id="UP001239994">
    <property type="component" value="Unassembled WGS sequence"/>
</dbReference>
<evidence type="ECO:0000313" key="19">
    <source>
        <dbReference type="EMBL" id="KAK1790329.1"/>
    </source>
</evidence>
<dbReference type="GO" id="GO:0005886">
    <property type="term" value="C:plasma membrane"/>
    <property type="evidence" value="ECO:0007669"/>
    <property type="project" value="UniProtKB-SubCell"/>
</dbReference>
<feature type="compositionally biased region" description="Basic and acidic residues" evidence="15">
    <location>
        <begin position="405"/>
        <end position="443"/>
    </location>
</feature>
<dbReference type="Pfam" id="PF08337">
    <property type="entry name" value="Plexin_cytopl"/>
    <property type="match status" value="1"/>
</dbReference>
<comment type="subcellular location">
    <subcellularLocation>
        <location evidence="1">Cell membrane</location>
        <topology evidence="1">Single-pass type I membrane protein</topology>
    </subcellularLocation>
</comment>
<dbReference type="Pfam" id="PF17960">
    <property type="entry name" value="TIG_plexin"/>
    <property type="match status" value="1"/>
</dbReference>
<dbReference type="InterPro" id="IPR014756">
    <property type="entry name" value="Ig_E-set"/>
</dbReference>
<feature type="region of interest" description="Disordered" evidence="15">
    <location>
        <begin position="405"/>
        <end position="524"/>
    </location>
</feature>
<dbReference type="Pfam" id="PF24479">
    <property type="entry name" value="PSI_PlexinA-B"/>
    <property type="match status" value="1"/>
</dbReference>
<gene>
    <name evidence="19" type="ORF">P4O66_014237</name>
</gene>
<evidence type="ECO:0000256" key="5">
    <source>
        <dbReference type="ARBA" id="ARBA00022729"/>
    </source>
</evidence>
<dbReference type="FunFam" id="2.60.40.10:FF:000339">
    <property type="entry name" value="Plexin A2"/>
    <property type="match status" value="1"/>
</dbReference>
<dbReference type="Gene3D" id="3.10.20.90">
    <property type="entry name" value="Phosphatidylinositol 3-kinase Catalytic Subunit, Chain A, domain 1"/>
    <property type="match status" value="1"/>
</dbReference>
<evidence type="ECO:0000256" key="10">
    <source>
        <dbReference type="ARBA" id="ARBA00023170"/>
    </source>
</evidence>
<keyword evidence="11" id="KW-0325">Glycoprotein</keyword>
<feature type="transmembrane region" description="Helical" evidence="16">
    <location>
        <begin position="1838"/>
        <end position="1860"/>
    </location>
</feature>
<comment type="caution">
    <text evidence="19">The sequence shown here is derived from an EMBL/GenBank/DDBJ whole genome shotgun (WGS) entry which is preliminary data.</text>
</comment>
<dbReference type="InterPro" id="IPR036352">
    <property type="entry name" value="Semap_dom_sf"/>
</dbReference>
<evidence type="ECO:0000256" key="1">
    <source>
        <dbReference type="ARBA" id="ARBA00004251"/>
    </source>
</evidence>
<evidence type="ECO:0000256" key="7">
    <source>
        <dbReference type="ARBA" id="ARBA00022989"/>
    </source>
</evidence>
<dbReference type="GO" id="GO:0001763">
    <property type="term" value="P:morphogenesis of a branching structure"/>
    <property type="evidence" value="ECO:0007669"/>
    <property type="project" value="UniProtKB-ARBA"/>
</dbReference>
<dbReference type="InterPro" id="IPR046800">
    <property type="entry name" value="Plexin_RBD"/>
</dbReference>
<dbReference type="FunFam" id="1.10.506.10:FF:000006">
    <property type="entry name" value="Plexin A1"/>
    <property type="match status" value="1"/>
</dbReference>
<dbReference type="InterPro" id="IPR015943">
    <property type="entry name" value="WD40/YVTN_repeat-like_dom_sf"/>
</dbReference>
<feature type="coiled-coil region" evidence="14">
    <location>
        <begin position="1864"/>
        <end position="1891"/>
    </location>
</feature>
<dbReference type="GO" id="GO:0007411">
    <property type="term" value="P:axon guidance"/>
    <property type="evidence" value="ECO:0007669"/>
    <property type="project" value="UniProtKB-ARBA"/>
</dbReference>
<dbReference type="Gene3D" id="1.10.506.10">
    <property type="entry name" value="GTPase Activation - p120gap, domain 1"/>
    <property type="match status" value="1"/>
</dbReference>
<evidence type="ECO:0000256" key="8">
    <source>
        <dbReference type="ARBA" id="ARBA00023136"/>
    </source>
</evidence>
<dbReference type="Pfam" id="PF18020">
    <property type="entry name" value="TIG_2"/>
    <property type="match status" value="1"/>
</dbReference>